<keyword evidence="6" id="KW-0406">Ion transport</keyword>
<keyword evidence="5 12" id="KW-1133">Transmembrane helix</keyword>
<dbReference type="PANTHER" id="PTHR42643:SF38">
    <property type="entry name" value="IONOTROPIC RECEPTOR 100A"/>
    <property type="match status" value="1"/>
</dbReference>
<feature type="transmembrane region" description="Helical" evidence="12">
    <location>
        <begin position="129"/>
        <end position="150"/>
    </location>
</feature>
<feature type="transmembrane region" description="Helical" evidence="12">
    <location>
        <begin position="156"/>
        <end position="176"/>
    </location>
</feature>
<evidence type="ECO:0000256" key="10">
    <source>
        <dbReference type="ARBA" id="ARBA00023286"/>
    </source>
</evidence>
<evidence type="ECO:0000313" key="14">
    <source>
        <dbReference type="EMBL" id="GBN55203.1"/>
    </source>
</evidence>
<keyword evidence="4 12" id="KW-0812">Transmembrane</keyword>
<evidence type="ECO:0000256" key="12">
    <source>
        <dbReference type="SAM" id="Phobius"/>
    </source>
</evidence>
<sequence>MECPSFLRVTVNPMKHLKVHTKADGSLEFSGIQGRFLGTILESMKMPFQLVIAEDREWGRLLPNGNWTGMIGKIQTGAADIADSYMGITEQRATVVDFSTVYLTDDYTFAIKKPGPVSTSLALVRPFDFITWTLILTILLVMPLIFQYFFRYKETYIFLFLKLLGSIFRQPTLVNYDNERFKSLTFSWWFFATVVSFSYSAVLLSMLSIPSEIIAVQNFIELSEAVKYNGYRCYVFKGTAPVDFMIHNEKEHLRFLAEMADSHEWYVNDLPLTEQMDYYSAVIESRTRLLMVAGPEEW</sequence>
<evidence type="ECO:0000256" key="9">
    <source>
        <dbReference type="ARBA" id="ARBA00023180"/>
    </source>
</evidence>
<evidence type="ECO:0000256" key="3">
    <source>
        <dbReference type="ARBA" id="ARBA00022475"/>
    </source>
</evidence>
<evidence type="ECO:0000256" key="1">
    <source>
        <dbReference type="ARBA" id="ARBA00004651"/>
    </source>
</evidence>
<dbReference type="Pfam" id="PF10613">
    <property type="entry name" value="Lig_chan-Glu_bd"/>
    <property type="match status" value="1"/>
</dbReference>
<keyword evidence="10" id="KW-1071">Ligand-gated ion channel</keyword>
<evidence type="ECO:0000256" key="11">
    <source>
        <dbReference type="ARBA" id="ARBA00023303"/>
    </source>
</evidence>
<evidence type="ECO:0000259" key="13">
    <source>
        <dbReference type="SMART" id="SM00918"/>
    </source>
</evidence>
<evidence type="ECO:0000256" key="4">
    <source>
        <dbReference type="ARBA" id="ARBA00022692"/>
    </source>
</evidence>
<name>A0A4Y2PWF6_ARAVE</name>
<evidence type="ECO:0000313" key="15">
    <source>
        <dbReference type="Proteomes" id="UP000499080"/>
    </source>
</evidence>
<dbReference type="InterPro" id="IPR019594">
    <property type="entry name" value="Glu/Gly-bd"/>
</dbReference>
<dbReference type="Gene3D" id="1.10.287.70">
    <property type="match status" value="1"/>
</dbReference>
<organism evidence="14 15">
    <name type="scientific">Araneus ventricosus</name>
    <name type="common">Orbweaver spider</name>
    <name type="synonym">Epeira ventricosa</name>
    <dbReference type="NCBI Taxonomy" id="182803"/>
    <lineage>
        <taxon>Eukaryota</taxon>
        <taxon>Metazoa</taxon>
        <taxon>Ecdysozoa</taxon>
        <taxon>Arthropoda</taxon>
        <taxon>Chelicerata</taxon>
        <taxon>Arachnida</taxon>
        <taxon>Araneae</taxon>
        <taxon>Araneomorphae</taxon>
        <taxon>Entelegynae</taxon>
        <taxon>Araneoidea</taxon>
        <taxon>Araneidae</taxon>
        <taxon>Araneus</taxon>
    </lineage>
</organism>
<dbReference type="AlphaFoldDB" id="A0A4Y2PWF6"/>
<keyword evidence="2" id="KW-0813">Transport</keyword>
<feature type="domain" description="Ionotropic glutamate receptor L-glutamate and glycine-binding" evidence="13">
    <location>
        <begin position="13"/>
        <end position="76"/>
    </location>
</feature>
<keyword evidence="15" id="KW-1185">Reference proteome</keyword>
<reference evidence="14 15" key="1">
    <citation type="journal article" date="2019" name="Sci. Rep.">
        <title>Orb-weaving spider Araneus ventricosus genome elucidates the spidroin gene catalogue.</title>
        <authorList>
            <person name="Kono N."/>
            <person name="Nakamura H."/>
            <person name="Ohtoshi R."/>
            <person name="Moran D.A.P."/>
            <person name="Shinohara A."/>
            <person name="Yoshida Y."/>
            <person name="Fujiwara M."/>
            <person name="Mori M."/>
            <person name="Tomita M."/>
            <person name="Arakawa K."/>
        </authorList>
    </citation>
    <scope>NUCLEOTIDE SEQUENCE [LARGE SCALE GENOMIC DNA]</scope>
</reference>
<proteinExistence type="predicted"/>
<comment type="subcellular location">
    <subcellularLocation>
        <location evidence="1">Cell membrane</location>
        <topology evidence="1">Multi-pass membrane protein</topology>
    </subcellularLocation>
</comment>
<dbReference type="EMBL" id="BGPR01295584">
    <property type="protein sequence ID" value="GBN55203.1"/>
    <property type="molecule type" value="Genomic_DNA"/>
</dbReference>
<dbReference type="SMART" id="SM00918">
    <property type="entry name" value="Lig_chan-Glu_bd"/>
    <property type="match status" value="1"/>
</dbReference>
<dbReference type="GO" id="GO:0015276">
    <property type="term" value="F:ligand-gated monoatomic ion channel activity"/>
    <property type="evidence" value="ECO:0007669"/>
    <property type="project" value="InterPro"/>
</dbReference>
<gene>
    <name evidence="14" type="ORF">AVEN_2607_1</name>
</gene>
<comment type="caution">
    <text evidence="14">The sequence shown here is derived from an EMBL/GenBank/DDBJ whole genome shotgun (WGS) entry which is preliminary data.</text>
</comment>
<evidence type="ECO:0000256" key="7">
    <source>
        <dbReference type="ARBA" id="ARBA00023136"/>
    </source>
</evidence>
<dbReference type="SUPFAM" id="SSF53850">
    <property type="entry name" value="Periplasmic binding protein-like II"/>
    <property type="match status" value="1"/>
</dbReference>
<dbReference type="InterPro" id="IPR052192">
    <property type="entry name" value="Insect_Ionotropic_Sensory_Rcpt"/>
</dbReference>
<dbReference type="PANTHER" id="PTHR42643">
    <property type="entry name" value="IONOTROPIC RECEPTOR 20A-RELATED"/>
    <property type="match status" value="1"/>
</dbReference>
<dbReference type="Proteomes" id="UP000499080">
    <property type="component" value="Unassembled WGS sequence"/>
</dbReference>
<accession>A0A4Y2PWF6</accession>
<dbReference type="OrthoDB" id="6427905at2759"/>
<protein>
    <recommendedName>
        <fullName evidence="13">Ionotropic glutamate receptor L-glutamate and glycine-binding domain-containing protein</fullName>
    </recommendedName>
</protein>
<evidence type="ECO:0000256" key="5">
    <source>
        <dbReference type="ARBA" id="ARBA00022989"/>
    </source>
</evidence>
<feature type="transmembrane region" description="Helical" evidence="12">
    <location>
        <begin position="188"/>
        <end position="209"/>
    </location>
</feature>
<dbReference type="GO" id="GO:0005886">
    <property type="term" value="C:plasma membrane"/>
    <property type="evidence" value="ECO:0007669"/>
    <property type="project" value="UniProtKB-SubCell"/>
</dbReference>
<keyword evidence="11" id="KW-0407">Ion channel</keyword>
<keyword evidence="9" id="KW-0325">Glycoprotein</keyword>
<dbReference type="Gene3D" id="3.40.190.10">
    <property type="entry name" value="Periplasmic binding protein-like II"/>
    <property type="match status" value="1"/>
</dbReference>
<keyword evidence="7 12" id="KW-0472">Membrane</keyword>
<evidence type="ECO:0000256" key="6">
    <source>
        <dbReference type="ARBA" id="ARBA00023065"/>
    </source>
</evidence>
<feature type="non-terminal residue" evidence="14">
    <location>
        <position position="298"/>
    </location>
</feature>
<keyword evidence="8" id="KW-0675">Receptor</keyword>
<keyword evidence="3" id="KW-1003">Cell membrane</keyword>
<evidence type="ECO:0000256" key="8">
    <source>
        <dbReference type="ARBA" id="ARBA00023170"/>
    </source>
</evidence>
<evidence type="ECO:0000256" key="2">
    <source>
        <dbReference type="ARBA" id="ARBA00022448"/>
    </source>
</evidence>